<evidence type="ECO:0000256" key="1">
    <source>
        <dbReference type="ARBA" id="ARBA00001784"/>
    </source>
</evidence>
<dbReference type="UniPathway" id="UPA00626">
    <property type="reaction ID" value="UER00678"/>
</dbReference>
<dbReference type="RefSeq" id="WP_057903384.1">
    <property type="nucleotide sequence ID" value="NZ_AZDA01000006.1"/>
</dbReference>
<dbReference type="Pfam" id="PF03306">
    <property type="entry name" value="AAL_decarboxy"/>
    <property type="match status" value="1"/>
</dbReference>
<protein>
    <recommendedName>
        <fullName evidence="5 9">Alpha-acetolactate decarboxylase</fullName>
        <ecNumber evidence="4 9">4.1.1.5</ecNumber>
    </recommendedName>
</protein>
<comment type="pathway">
    <text evidence="2 9">Polyol metabolism; (R,R)-butane-2,3-diol biosynthesis; (R,R)-butane-2,3-diol from pyruvate: step 2/3.</text>
</comment>
<dbReference type="Proteomes" id="UP000051461">
    <property type="component" value="Unassembled WGS sequence"/>
</dbReference>
<dbReference type="EMBL" id="AZDA01000006">
    <property type="protein sequence ID" value="KRK40661.1"/>
    <property type="molecule type" value="Genomic_DNA"/>
</dbReference>
<keyword evidence="7 9" id="KW-0005">Acetoin biosynthesis</keyword>
<dbReference type="PANTHER" id="PTHR35524">
    <property type="entry name" value="ALPHA-ACETOLACTATE DECARBOXYLASE"/>
    <property type="match status" value="1"/>
</dbReference>
<evidence type="ECO:0000256" key="9">
    <source>
        <dbReference type="PIRNR" id="PIRNR001332"/>
    </source>
</evidence>
<comment type="caution">
    <text evidence="10">The sequence shown here is derived from an EMBL/GenBank/DDBJ whole genome shotgun (WGS) entry which is preliminary data.</text>
</comment>
<dbReference type="InterPro" id="IPR005128">
    <property type="entry name" value="Acetolactate_a_deCO2ase"/>
</dbReference>
<dbReference type="NCBIfam" id="TIGR01252">
    <property type="entry name" value="acetolac_decarb"/>
    <property type="match status" value="1"/>
</dbReference>
<keyword evidence="6 9" id="KW-0210">Decarboxylase</keyword>
<dbReference type="SUPFAM" id="SSF117856">
    <property type="entry name" value="AF0104/ALDC/Ptd012-like"/>
    <property type="match status" value="1"/>
</dbReference>
<comment type="similarity">
    <text evidence="3 9">Belongs to the alpha-acetolactate decarboxylase family.</text>
</comment>
<organism evidence="10 11">
    <name type="scientific">Loigolactobacillus bifermentans DSM 20003</name>
    <dbReference type="NCBI Taxonomy" id="1423726"/>
    <lineage>
        <taxon>Bacteria</taxon>
        <taxon>Bacillati</taxon>
        <taxon>Bacillota</taxon>
        <taxon>Bacilli</taxon>
        <taxon>Lactobacillales</taxon>
        <taxon>Lactobacillaceae</taxon>
        <taxon>Loigolactobacillus</taxon>
    </lineage>
</organism>
<evidence type="ECO:0000313" key="10">
    <source>
        <dbReference type="EMBL" id="KRK40661.1"/>
    </source>
</evidence>
<evidence type="ECO:0000256" key="4">
    <source>
        <dbReference type="ARBA" id="ARBA00013204"/>
    </source>
</evidence>
<dbReference type="PANTHER" id="PTHR35524:SF1">
    <property type="entry name" value="ALPHA-ACETOLACTATE DECARBOXYLASE"/>
    <property type="match status" value="1"/>
</dbReference>
<dbReference type="AlphaFoldDB" id="A0A0R1H2L3"/>
<gene>
    <name evidence="10" type="ORF">FC07_GL003062</name>
</gene>
<dbReference type="Gene3D" id="3.30.1330.80">
    <property type="entry name" value="Hypothetical protein, similar to alpha- acetolactate decarboxylase, domain 2"/>
    <property type="match status" value="2"/>
</dbReference>
<dbReference type="GO" id="GO:0047605">
    <property type="term" value="F:acetolactate decarboxylase activity"/>
    <property type="evidence" value="ECO:0007669"/>
    <property type="project" value="UniProtKB-UniRule"/>
</dbReference>
<accession>A0A0R1H2L3</accession>
<evidence type="ECO:0000256" key="2">
    <source>
        <dbReference type="ARBA" id="ARBA00005170"/>
    </source>
</evidence>
<comment type="catalytic activity">
    <reaction evidence="1 9">
        <text>(2S)-2-acetolactate + H(+) = (R)-acetoin + CO2</text>
        <dbReference type="Rhea" id="RHEA:21580"/>
        <dbReference type="ChEBI" id="CHEBI:15378"/>
        <dbReference type="ChEBI" id="CHEBI:15686"/>
        <dbReference type="ChEBI" id="CHEBI:16526"/>
        <dbReference type="ChEBI" id="CHEBI:58476"/>
        <dbReference type="EC" id="4.1.1.5"/>
    </reaction>
</comment>
<dbReference type="GO" id="GO:0045151">
    <property type="term" value="P:acetoin biosynthetic process"/>
    <property type="evidence" value="ECO:0007669"/>
    <property type="project" value="UniProtKB-UniRule"/>
</dbReference>
<evidence type="ECO:0000256" key="6">
    <source>
        <dbReference type="ARBA" id="ARBA00022793"/>
    </source>
</evidence>
<evidence type="ECO:0000256" key="5">
    <source>
        <dbReference type="ARBA" id="ARBA00020164"/>
    </source>
</evidence>
<dbReference type="PATRIC" id="fig|1423726.3.peg.3176"/>
<name>A0A0R1H2L3_9LACO</name>
<keyword evidence="8 9" id="KW-0456">Lyase</keyword>
<dbReference type="EC" id="4.1.1.5" evidence="4 9"/>
<evidence type="ECO:0000256" key="8">
    <source>
        <dbReference type="ARBA" id="ARBA00023239"/>
    </source>
</evidence>
<sequence length="238" mass="26424">MADKAATVYQHGTLSLLVPGLFTGTETIGTLLQHGDYGIGTLEHLDGELIIVDGEAYQASQDGLIHHLPASQTVPFATVHFDQPRSTVTVHDMHQMDVERYLLNHYPYKNVFFAVKLTGEFSHMKTRVVPKQSQPYPPLTAASKVQPIFEQNNTHGTVIGYFAPPLFSGVAVAGYHLHYLNDQHDFGGHILEYALTSGELSIQPFAALHQHFPLDNEDFLKQNFDYGSLDASINQAEH</sequence>
<dbReference type="OrthoDB" id="8612680at2"/>
<evidence type="ECO:0000313" key="11">
    <source>
        <dbReference type="Proteomes" id="UP000051461"/>
    </source>
</evidence>
<keyword evidence="11" id="KW-1185">Reference proteome</keyword>
<evidence type="ECO:0000256" key="7">
    <source>
        <dbReference type="ARBA" id="ARBA00023061"/>
    </source>
</evidence>
<dbReference type="STRING" id="1423726.FC07_GL003062"/>
<dbReference type="PIRSF" id="PIRSF001332">
    <property type="entry name" value="Acetolac_decarb"/>
    <property type="match status" value="1"/>
</dbReference>
<evidence type="ECO:0000256" key="3">
    <source>
        <dbReference type="ARBA" id="ARBA00007106"/>
    </source>
</evidence>
<reference evidence="10 11" key="1">
    <citation type="journal article" date="2015" name="Genome Announc.">
        <title>Expanding the biotechnology potential of lactobacilli through comparative genomics of 213 strains and associated genera.</title>
        <authorList>
            <person name="Sun Z."/>
            <person name="Harris H.M."/>
            <person name="McCann A."/>
            <person name="Guo C."/>
            <person name="Argimon S."/>
            <person name="Zhang W."/>
            <person name="Yang X."/>
            <person name="Jeffery I.B."/>
            <person name="Cooney J.C."/>
            <person name="Kagawa T.F."/>
            <person name="Liu W."/>
            <person name="Song Y."/>
            <person name="Salvetti E."/>
            <person name="Wrobel A."/>
            <person name="Rasinkangas P."/>
            <person name="Parkhill J."/>
            <person name="Rea M.C."/>
            <person name="O'Sullivan O."/>
            <person name="Ritari J."/>
            <person name="Douillard F.P."/>
            <person name="Paul Ross R."/>
            <person name="Yang R."/>
            <person name="Briner A.E."/>
            <person name="Felis G.E."/>
            <person name="de Vos W.M."/>
            <person name="Barrangou R."/>
            <person name="Klaenhammer T.R."/>
            <person name="Caufield P.W."/>
            <person name="Cui Y."/>
            <person name="Zhang H."/>
            <person name="O'Toole P.W."/>
        </authorList>
    </citation>
    <scope>NUCLEOTIDE SEQUENCE [LARGE SCALE GENOMIC DNA]</scope>
    <source>
        <strain evidence="10 11">DSM 20003</strain>
    </source>
</reference>
<proteinExistence type="inferred from homology"/>
<dbReference type="CDD" id="cd17299">
    <property type="entry name" value="acetolactate_decarboxylase"/>
    <property type="match status" value="1"/>
</dbReference>